<organism evidence="3">
    <name type="scientific">plant metagenome</name>
    <dbReference type="NCBI Taxonomy" id="1297885"/>
    <lineage>
        <taxon>unclassified sequences</taxon>
        <taxon>metagenomes</taxon>
        <taxon>organismal metagenomes</taxon>
    </lineage>
</organism>
<protein>
    <recommendedName>
        <fullName evidence="4">DNA gyrase subunit B</fullName>
    </recommendedName>
</protein>
<proteinExistence type="predicted"/>
<dbReference type="EMBL" id="CAADID010000017">
    <property type="protein sequence ID" value="VFR67728.1"/>
    <property type="molecule type" value="Genomic_DNA"/>
</dbReference>
<keyword evidence="1" id="KW-0472">Membrane</keyword>
<evidence type="ECO:0008006" key="4">
    <source>
        <dbReference type="Google" id="ProtNLM"/>
    </source>
</evidence>
<sequence>MSRALGAVLALLGILYPYLVYVSLDTWQPAWLAAATALLWAARGVHQRLSGSRAGLWMPSLAVLGCAIVALEGSAISLRWYPVMMNGLMLALFGSSLLSGQRPIIERFARLHQPDFPEAGVRYARRVTQVWCAFFILNGAVATGLALWGSWQAWTWYNGGASYVLIGLLVAGEWLVRPSSSPKPQDS</sequence>
<keyword evidence="1" id="KW-0812">Transmembrane</keyword>
<accession>A0A484SYG3</accession>
<dbReference type="EMBL" id="CAADIG010000013">
    <property type="protein sequence ID" value="VFR42031.1"/>
    <property type="molecule type" value="Genomic_DNA"/>
</dbReference>
<feature type="transmembrane region" description="Helical" evidence="1">
    <location>
        <begin position="130"/>
        <end position="148"/>
    </location>
</feature>
<name>A0A484SYG3_9ZZZZ</name>
<feature type="transmembrane region" description="Helical" evidence="1">
    <location>
        <begin position="154"/>
        <end position="176"/>
    </location>
</feature>
<evidence type="ECO:0000313" key="2">
    <source>
        <dbReference type="EMBL" id="VFR42031.1"/>
    </source>
</evidence>
<keyword evidence="1" id="KW-1133">Transmembrane helix</keyword>
<evidence type="ECO:0000256" key="1">
    <source>
        <dbReference type="SAM" id="Phobius"/>
    </source>
</evidence>
<evidence type="ECO:0000313" key="3">
    <source>
        <dbReference type="EMBL" id="VFR67728.1"/>
    </source>
</evidence>
<feature type="transmembrane region" description="Helical" evidence="1">
    <location>
        <begin position="54"/>
        <end position="71"/>
    </location>
</feature>
<reference evidence="3" key="1">
    <citation type="submission" date="2019-03" db="EMBL/GenBank/DDBJ databases">
        <authorList>
            <person name="Danneels B."/>
        </authorList>
    </citation>
    <scope>NUCLEOTIDE SEQUENCE</scope>
</reference>
<gene>
    <name evidence="2" type="ORF">ANT2_3493</name>
    <name evidence="3" type="ORF">ANT3_3496</name>
</gene>
<dbReference type="AlphaFoldDB" id="A0A484SYG3"/>